<evidence type="ECO:0000313" key="3">
    <source>
        <dbReference type="Proteomes" id="UP000186698"/>
    </source>
</evidence>
<keyword evidence="2" id="KW-0472">Membrane</keyword>
<keyword evidence="3" id="KW-1185">Reference proteome</keyword>
<protein>
    <submittedName>
        <fullName evidence="4">Cell wall integrity and stress response component 2-like</fullName>
    </submittedName>
</protein>
<feature type="transmembrane region" description="Helical" evidence="2">
    <location>
        <begin position="110"/>
        <end position="131"/>
    </location>
</feature>
<keyword evidence="2" id="KW-0812">Transmembrane</keyword>
<feature type="compositionally biased region" description="Low complexity" evidence="1">
    <location>
        <begin position="31"/>
        <end position="58"/>
    </location>
</feature>
<keyword evidence="2" id="KW-1133">Transmembrane helix</keyword>
<feature type="region of interest" description="Disordered" evidence="1">
    <location>
        <begin position="31"/>
        <end position="80"/>
    </location>
</feature>
<evidence type="ECO:0000256" key="1">
    <source>
        <dbReference type="SAM" id="MobiDB-lite"/>
    </source>
</evidence>
<dbReference type="KEGG" id="xla:108702834"/>
<sequence>MSISYGTQTESETEPTVISTSVAETSISYETSTVLSTSETTSEAMMETTTTTSVPAEQTTEEDYPSTMMAPSETEDTTMETIKSEDEFKDSKEIILKEYERVKYLEIRSTLLICAIILVAFFILLIIIICATRRGDLDEARAIEEGRILKKNKNKPAAPN</sequence>
<evidence type="ECO:0000313" key="4">
    <source>
        <dbReference type="RefSeq" id="XP_041434663.1"/>
    </source>
</evidence>
<dbReference type="GeneID" id="108702834"/>
<name>A0A8J1LYT9_XENLA</name>
<evidence type="ECO:0000256" key="2">
    <source>
        <dbReference type="SAM" id="Phobius"/>
    </source>
</evidence>
<accession>A0A8J1LYT9</accession>
<gene>
    <name evidence="4" type="primary">LOC108702834</name>
</gene>
<dbReference type="AlphaFoldDB" id="A0A8J1LYT9"/>
<organism evidence="3 4">
    <name type="scientific">Xenopus laevis</name>
    <name type="common">African clawed frog</name>
    <dbReference type="NCBI Taxonomy" id="8355"/>
    <lineage>
        <taxon>Eukaryota</taxon>
        <taxon>Metazoa</taxon>
        <taxon>Chordata</taxon>
        <taxon>Craniata</taxon>
        <taxon>Vertebrata</taxon>
        <taxon>Euteleostomi</taxon>
        <taxon>Amphibia</taxon>
        <taxon>Batrachia</taxon>
        <taxon>Anura</taxon>
        <taxon>Pipoidea</taxon>
        <taxon>Pipidae</taxon>
        <taxon>Xenopodinae</taxon>
        <taxon>Xenopus</taxon>
        <taxon>Xenopus</taxon>
    </lineage>
</organism>
<dbReference type="Proteomes" id="UP000186698">
    <property type="component" value="Chromosome 9_10S"/>
</dbReference>
<proteinExistence type="predicted"/>
<dbReference type="RefSeq" id="XP_041434663.1">
    <property type="nucleotide sequence ID" value="XM_041578729.1"/>
</dbReference>
<reference evidence="4" key="1">
    <citation type="submission" date="2025-08" db="UniProtKB">
        <authorList>
            <consortium name="RefSeq"/>
        </authorList>
    </citation>
    <scope>IDENTIFICATION</scope>
    <source>
        <strain evidence="4">J_2021</strain>
        <tissue evidence="4">Erythrocytes</tissue>
    </source>
</reference>